<comment type="pathway">
    <text evidence="3 12">Glycolipid biosynthesis; lipid IV(A) biosynthesis; lipid IV(A) from (3R)-3-hydroxytetradecanoyl-[acyl-carrier-protein] and UDP-N-acetyl-alpha-D-glucosamine: step 2/6.</text>
</comment>
<keyword evidence="10 12" id="KW-0443">Lipid metabolism</keyword>
<feature type="active site" description="Proton donor" evidence="12">
    <location>
        <position position="264"/>
    </location>
</feature>
<dbReference type="PANTHER" id="PTHR33694">
    <property type="entry name" value="UDP-3-O-ACYL-N-ACETYLGLUCOSAMINE DEACETYLASE 1, MITOCHONDRIAL-RELATED"/>
    <property type="match status" value="1"/>
</dbReference>
<dbReference type="HAMAP" id="MF_00388">
    <property type="entry name" value="LpxC"/>
    <property type="match status" value="1"/>
</dbReference>
<comment type="catalytic activity">
    <reaction evidence="11 12">
        <text>a UDP-3-O-[(3R)-3-hydroxyacyl]-N-acetyl-alpha-D-glucosamine + H2O = a UDP-3-O-[(3R)-3-hydroxyacyl]-alpha-D-glucosamine + acetate</text>
        <dbReference type="Rhea" id="RHEA:67816"/>
        <dbReference type="ChEBI" id="CHEBI:15377"/>
        <dbReference type="ChEBI" id="CHEBI:30089"/>
        <dbReference type="ChEBI" id="CHEBI:137740"/>
        <dbReference type="ChEBI" id="CHEBI:173225"/>
        <dbReference type="EC" id="3.5.1.108"/>
    </reaction>
</comment>
<name>A0A9X4MH36_9BACT</name>
<keyword evidence="7 12" id="KW-0479">Metal-binding</keyword>
<gene>
    <name evidence="12 13" type="primary">lpxC</name>
    <name evidence="13" type="ORF">OLX77_10095</name>
</gene>
<dbReference type="GO" id="GO:0009245">
    <property type="term" value="P:lipid A biosynthetic process"/>
    <property type="evidence" value="ECO:0007669"/>
    <property type="project" value="UniProtKB-UniRule"/>
</dbReference>
<feature type="binding site" evidence="12">
    <location>
        <position position="237"/>
    </location>
    <ligand>
        <name>Zn(2+)</name>
        <dbReference type="ChEBI" id="CHEBI:29105"/>
    </ligand>
</feature>
<dbReference type="InterPro" id="IPR004463">
    <property type="entry name" value="UDP-acyl_GlcNac_deAcase"/>
</dbReference>
<dbReference type="Gene3D" id="3.30.230.20">
    <property type="entry name" value="lpxc deacetylase, domain 1"/>
    <property type="match status" value="1"/>
</dbReference>
<keyword evidence="14" id="KW-1185">Reference proteome</keyword>
<evidence type="ECO:0000256" key="9">
    <source>
        <dbReference type="ARBA" id="ARBA00022833"/>
    </source>
</evidence>
<comment type="function">
    <text evidence="2 12">Catalyzes the hydrolysis of UDP-3-O-myristoyl-N-acetylglucosamine to form UDP-3-O-myristoylglucosamine and acetate, the committed step in lipid A biosynthesis.</text>
</comment>
<dbReference type="Pfam" id="PF03331">
    <property type="entry name" value="LpxC"/>
    <property type="match status" value="1"/>
</dbReference>
<comment type="cofactor">
    <cofactor evidence="1 12">
        <name>Zn(2+)</name>
        <dbReference type="ChEBI" id="CHEBI:29105"/>
    </cofactor>
</comment>
<feature type="binding site" evidence="12">
    <location>
        <position position="80"/>
    </location>
    <ligand>
        <name>Zn(2+)</name>
        <dbReference type="ChEBI" id="CHEBI:29105"/>
    </ligand>
</feature>
<keyword evidence="5 12" id="KW-0444">Lipid biosynthesis</keyword>
<dbReference type="InterPro" id="IPR015870">
    <property type="entry name" value="UDP-acyl_N-AcGlcN_deAcase_N"/>
</dbReference>
<organism evidence="13 14">
    <name type="scientific">Thiovibrio frasassiensis</name>
    <dbReference type="NCBI Taxonomy" id="2984131"/>
    <lineage>
        <taxon>Bacteria</taxon>
        <taxon>Pseudomonadati</taxon>
        <taxon>Thermodesulfobacteriota</taxon>
        <taxon>Desulfobulbia</taxon>
        <taxon>Desulfobulbales</taxon>
        <taxon>Thiovibrionaceae</taxon>
        <taxon>Thiovibrio</taxon>
    </lineage>
</organism>
<dbReference type="NCBIfam" id="TIGR00325">
    <property type="entry name" value="lpxC"/>
    <property type="match status" value="1"/>
</dbReference>
<evidence type="ECO:0000256" key="2">
    <source>
        <dbReference type="ARBA" id="ARBA00002923"/>
    </source>
</evidence>
<dbReference type="PANTHER" id="PTHR33694:SF1">
    <property type="entry name" value="UDP-3-O-ACYL-N-ACETYLGLUCOSAMINE DEACETYLASE 1, MITOCHONDRIAL-RELATED"/>
    <property type="match status" value="1"/>
</dbReference>
<dbReference type="SUPFAM" id="SSF54211">
    <property type="entry name" value="Ribosomal protein S5 domain 2-like"/>
    <property type="match status" value="2"/>
</dbReference>
<dbReference type="GO" id="GO:0016020">
    <property type="term" value="C:membrane"/>
    <property type="evidence" value="ECO:0007669"/>
    <property type="project" value="GOC"/>
</dbReference>
<dbReference type="InterPro" id="IPR011334">
    <property type="entry name" value="UDP-acyl_GlcNac_deAcase_C"/>
</dbReference>
<sequence length="327" mass="35763">MDSLQHTIKRPVSFAGIGLHSGKVATLSILPGEKNSGIRFVRSDLPQAAPTPAFMDRIIDTRLATTIATEDEALISTTEHLLAALFGMGIDNAVVELDGPEVPIMDGSAGPFVHVLKRVGRRRQNACKWMLKVNQEISFVEGDSYVKILPYDGFKVTCEIEFNHHLIRKQTFSSDLNPQKFAKEIAGARTFGFLDQVEKLRQSGLALGGSLENAVVIDDDGIVNVEGLRFADEFARHKTLDVIGDLALLGFPLLGHVVTRKSGHGHHFSLMKQLAAQPERWDLIAYKGEGESRVLEKVVVSTKEAGDKLLSYLLPPSLALVGQPCFA</sequence>
<reference evidence="13" key="1">
    <citation type="journal article" date="2022" name="bioRxiv">
        <title>Thiovibrio frasassiensisgen. nov., sp. nov., an autotrophic, elemental sulfur disproportionating bacterium isolated from sulfidic karst sediment, and proposal of Thiovibrionaceae fam. nov.</title>
        <authorList>
            <person name="Aronson H."/>
            <person name="Thomas C."/>
            <person name="Bhattacharyya M."/>
            <person name="Eckstein S."/>
            <person name="Jensen S."/>
            <person name="Barco R."/>
            <person name="Macalady J."/>
            <person name="Amend J."/>
        </authorList>
    </citation>
    <scope>NUCLEOTIDE SEQUENCE</scope>
    <source>
        <strain evidence="13">RS19-109</strain>
    </source>
</reference>
<dbReference type="AlphaFoldDB" id="A0A9X4MH36"/>
<dbReference type="Gene3D" id="3.30.1700.10">
    <property type="entry name" value="lpxc deacetylase, domain 2"/>
    <property type="match status" value="1"/>
</dbReference>
<evidence type="ECO:0000256" key="5">
    <source>
        <dbReference type="ARBA" id="ARBA00022516"/>
    </source>
</evidence>
<dbReference type="GO" id="GO:0103117">
    <property type="term" value="F:UDP-3-O-acyl-N-acetylglucosamine deacetylase activity"/>
    <property type="evidence" value="ECO:0007669"/>
    <property type="project" value="UniProtKB-UniRule"/>
</dbReference>
<evidence type="ECO:0000256" key="6">
    <source>
        <dbReference type="ARBA" id="ARBA00022556"/>
    </source>
</evidence>
<dbReference type="RefSeq" id="WP_307633469.1">
    <property type="nucleotide sequence ID" value="NZ_JAPHEH010000001.1"/>
</dbReference>
<dbReference type="InterPro" id="IPR020568">
    <property type="entry name" value="Ribosomal_Su5_D2-typ_SF"/>
</dbReference>
<keyword evidence="9 12" id="KW-0862">Zinc</keyword>
<evidence type="ECO:0000256" key="7">
    <source>
        <dbReference type="ARBA" id="ARBA00022723"/>
    </source>
</evidence>
<comment type="caution">
    <text evidence="13">The sequence shown here is derived from an EMBL/GenBank/DDBJ whole genome shotgun (WGS) entry which is preliminary data.</text>
</comment>
<reference evidence="13" key="2">
    <citation type="submission" date="2022-10" db="EMBL/GenBank/DDBJ databases">
        <authorList>
            <person name="Aronson H.S."/>
        </authorList>
    </citation>
    <scope>NUCLEOTIDE SEQUENCE</scope>
    <source>
        <strain evidence="13">RS19-109</strain>
    </source>
</reference>
<dbReference type="EMBL" id="JAPHEH010000001">
    <property type="protein sequence ID" value="MDG4476502.1"/>
    <property type="molecule type" value="Genomic_DNA"/>
</dbReference>
<evidence type="ECO:0000256" key="4">
    <source>
        <dbReference type="ARBA" id="ARBA00012745"/>
    </source>
</evidence>
<dbReference type="EC" id="3.5.1.108" evidence="4 12"/>
<evidence type="ECO:0000256" key="3">
    <source>
        <dbReference type="ARBA" id="ARBA00005002"/>
    </source>
</evidence>
<evidence type="ECO:0000256" key="1">
    <source>
        <dbReference type="ARBA" id="ARBA00001947"/>
    </source>
</evidence>
<evidence type="ECO:0000256" key="12">
    <source>
        <dbReference type="HAMAP-Rule" id="MF_00388"/>
    </source>
</evidence>
<feature type="binding site" evidence="12">
    <location>
        <position position="241"/>
    </location>
    <ligand>
        <name>Zn(2+)</name>
        <dbReference type="ChEBI" id="CHEBI:29105"/>
    </ligand>
</feature>
<comment type="similarity">
    <text evidence="12">Belongs to the LpxC family.</text>
</comment>
<evidence type="ECO:0000256" key="11">
    <source>
        <dbReference type="ARBA" id="ARBA00024535"/>
    </source>
</evidence>
<proteinExistence type="inferred from homology"/>
<protein>
    <recommendedName>
        <fullName evidence="4 12">UDP-3-O-acyl-N-acetylglucosamine deacetylase</fullName>
        <shortName evidence="12">UDP-3-O-acyl-GlcNAc deacetylase</shortName>
        <ecNumber evidence="4 12">3.5.1.108</ecNumber>
    </recommendedName>
    <alternativeName>
        <fullName evidence="12">UDP-3-O-[R-3-hydroxymyristoyl]-N-acetylglucosamine deacetylase</fullName>
    </alternativeName>
</protein>
<evidence type="ECO:0000256" key="8">
    <source>
        <dbReference type="ARBA" id="ARBA00022801"/>
    </source>
</evidence>
<evidence type="ECO:0000256" key="10">
    <source>
        <dbReference type="ARBA" id="ARBA00023098"/>
    </source>
</evidence>
<accession>A0A9X4MH36</accession>
<keyword evidence="6 12" id="KW-0441">Lipid A biosynthesis</keyword>
<evidence type="ECO:0000313" key="13">
    <source>
        <dbReference type="EMBL" id="MDG4476502.1"/>
    </source>
</evidence>
<dbReference type="GO" id="GO:0046872">
    <property type="term" value="F:metal ion binding"/>
    <property type="evidence" value="ECO:0007669"/>
    <property type="project" value="UniProtKB-KW"/>
</dbReference>
<keyword evidence="8 12" id="KW-0378">Hydrolase</keyword>
<dbReference type="Proteomes" id="UP001154240">
    <property type="component" value="Unassembled WGS sequence"/>
</dbReference>
<evidence type="ECO:0000313" key="14">
    <source>
        <dbReference type="Proteomes" id="UP001154240"/>
    </source>
</evidence>